<evidence type="ECO:0000313" key="1">
    <source>
        <dbReference type="EMBL" id="GIJ72881.1"/>
    </source>
</evidence>
<gene>
    <name evidence="1" type="ORF">Voc01_077980</name>
</gene>
<dbReference type="Proteomes" id="UP000635606">
    <property type="component" value="Unassembled WGS sequence"/>
</dbReference>
<protein>
    <submittedName>
        <fullName evidence="1">Uncharacterized protein</fullName>
    </submittedName>
</protein>
<reference evidence="1" key="1">
    <citation type="submission" date="2021-01" db="EMBL/GenBank/DDBJ databases">
        <title>Whole genome shotgun sequence of Virgisporangium ochraceum NBRC 16418.</title>
        <authorList>
            <person name="Komaki H."/>
            <person name="Tamura T."/>
        </authorList>
    </citation>
    <scope>NUCLEOTIDE SEQUENCE</scope>
    <source>
        <strain evidence="1">NBRC 16418</strain>
    </source>
</reference>
<organism evidence="1 2">
    <name type="scientific">Virgisporangium ochraceum</name>
    <dbReference type="NCBI Taxonomy" id="65505"/>
    <lineage>
        <taxon>Bacteria</taxon>
        <taxon>Bacillati</taxon>
        <taxon>Actinomycetota</taxon>
        <taxon>Actinomycetes</taxon>
        <taxon>Micromonosporales</taxon>
        <taxon>Micromonosporaceae</taxon>
        <taxon>Virgisporangium</taxon>
    </lineage>
</organism>
<comment type="caution">
    <text evidence="1">The sequence shown here is derived from an EMBL/GenBank/DDBJ whole genome shotgun (WGS) entry which is preliminary data.</text>
</comment>
<dbReference type="AlphaFoldDB" id="A0A8J4EFM6"/>
<sequence length="665" mass="70940">MAGRPAGDDAVRTGAGVAWALLAAAGGGLTIGDVSVFVAAAAGIQVGLAALAGEGAELHNALLMLRHYFDVVRSAPDLPVAEQPAELGPLREGLVLRDVVPVRRRPSVGAARGRPGGAGGKVGRWSVSTVRASRRTTPPAKDRCIRTLAAVTSVGGRAGIGRCCFAYGQRVSSRFEQRVIDEFIAWADGQGLIPAGKAGRDRISILLQGRADYLDRPDPTRWRSGDVHDLLMTYVVPRQVDLWDLAGHGVDTVREYLRFLDATGRLHPASTRVPTLLKELDRLAPKYPAAMADTSRWRLAKRVFTAAAADGIRIDADPEVLDAWARRFSARDADGRREVLGELIDQHPEYAAGTVLINDGQVAVLRAGTPAVKHLAWPDRACDCGCDQQAVFPPVTLPDPAVLAKHVTSDGSGLLRQLATLAAWTGDGGRPVDDRGEVRKGDRAGLLAALGLADQPAVSTDAPTVTRLWRLSIDFDVIQIRRTRIVRGDGAALVDAVLAGRAETEQTLDLWTDLAHALVHPSAPASTQKGAERLHAWLQPWTPRFLGLLYTANAAAEPVDVEALWDLLLDEYAQRLPPGDPDLFAGMAAVSVRQTLAELDRHGAVVVTGDRSDPDPRHVATAAVLGGAAWAVHPEPGLMVGLTDLGRHLVRQRLLAENADAPLTA</sequence>
<evidence type="ECO:0000313" key="2">
    <source>
        <dbReference type="Proteomes" id="UP000635606"/>
    </source>
</evidence>
<dbReference type="EMBL" id="BOPH01000105">
    <property type="protein sequence ID" value="GIJ72881.1"/>
    <property type="molecule type" value="Genomic_DNA"/>
</dbReference>
<proteinExistence type="predicted"/>
<accession>A0A8J4EFM6</accession>
<name>A0A8J4EFM6_9ACTN</name>
<keyword evidence="2" id="KW-1185">Reference proteome</keyword>